<accession>A0A2K1IDK0</accession>
<reference evidence="2" key="3">
    <citation type="submission" date="2020-12" db="UniProtKB">
        <authorList>
            <consortium name="EnsemblPlants"/>
        </authorList>
    </citation>
    <scope>IDENTIFICATION</scope>
</reference>
<dbReference type="EnsemblPlants" id="Pp3c25_2550V3.1">
    <property type="protein sequence ID" value="PAC:32980342.CDS.1"/>
    <property type="gene ID" value="Pp3c25_2550"/>
</dbReference>
<organism evidence="1">
    <name type="scientific">Physcomitrium patens</name>
    <name type="common">Spreading-leaved earth moss</name>
    <name type="synonym">Physcomitrella patens</name>
    <dbReference type="NCBI Taxonomy" id="3218"/>
    <lineage>
        <taxon>Eukaryota</taxon>
        <taxon>Viridiplantae</taxon>
        <taxon>Streptophyta</taxon>
        <taxon>Embryophyta</taxon>
        <taxon>Bryophyta</taxon>
        <taxon>Bryophytina</taxon>
        <taxon>Bryopsida</taxon>
        <taxon>Funariidae</taxon>
        <taxon>Funariales</taxon>
        <taxon>Funariaceae</taxon>
        <taxon>Physcomitrium</taxon>
    </lineage>
</organism>
<proteinExistence type="predicted"/>
<dbReference type="EMBL" id="ABEU02000025">
    <property type="protein sequence ID" value="PNR27350.1"/>
    <property type="molecule type" value="Genomic_DNA"/>
</dbReference>
<dbReference type="Gramene" id="Pp3c25_2550V3.2">
    <property type="protein sequence ID" value="PAC:32980343.CDS.1"/>
    <property type="gene ID" value="Pp3c25_2550"/>
</dbReference>
<reference evidence="1 3" key="1">
    <citation type="journal article" date="2008" name="Science">
        <title>The Physcomitrella genome reveals evolutionary insights into the conquest of land by plants.</title>
        <authorList>
            <person name="Rensing S."/>
            <person name="Lang D."/>
            <person name="Zimmer A."/>
            <person name="Terry A."/>
            <person name="Salamov A."/>
            <person name="Shapiro H."/>
            <person name="Nishiyama T."/>
            <person name="Perroud P.-F."/>
            <person name="Lindquist E."/>
            <person name="Kamisugi Y."/>
            <person name="Tanahashi T."/>
            <person name="Sakakibara K."/>
            <person name="Fujita T."/>
            <person name="Oishi K."/>
            <person name="Shin-I T."/>
            <person name="Kuroki Y."/>
            <person name="Toyoda A."/>
            <person name="Suzuki Y."/>
            <person name="Hashimoto A."/>
            <person name="Yamaguchi K."/>
            <person name="Sugano A."/>
            <person name="Kohara Y."/>
            <person name="Fujiyama A."/>
            <person name="Anterola A."/>
            <person name="Aoki S."/>
            <person name="Ashton N."/>
            <person name="Barbazuk W.B."/>
            <person name="Barker E."/>
            <person name="Bennetzen J."/>
            <person name="Bezanilla M."/>
            <person name="Blankenship R."/>
            <person name="Cho S.H."/>
            <person name="Dutcher S."/>
            <person name="Estelle M."/>
            <person name="Fawcett J.A."/>
            <person name="Gundlach H."/>
            <person name="Hanada K."/>
            <person name="Heyl A."/>
            <person name="Hicks K.A."/>
            <person name="Hugh J."/>
            <person name="Lohr M."/>
            <person name="Mayer K."/>
            <person name="Melkozernov A."/>
            <person name="Murata T."/>
            <person name="Nelson D."/>
            <person name="Pils B."/>
            <person name="Prigge M."/>
            <person name="Reiss B."/>
            <person name="Renner T."/>
            <person name="Rombauts S."/>
            <person name="Rushton P."/>
            <person name="Sanderfoot A."/>
            <person name="Schween G."/>
            <person name="Shiu S.-H."/>
            <person name="Stueber K."/>
            <person name="Theodoulou F.L."/>
            <person name="Tu H."/>
            <person name="Van de Peer Y."/>
            <person name="Verrier P.J."/>
            <person name="Waters E."/>
            <person name="Wood A."/>
            <person name="Yang L."/>
            <person name="Cove D."/>
            <person name="Cuming A."/>
            <person name="Hasebe M."/>
            <person name="Lucas S."/>
            <person name="Mishler D.B."/>
            <person name="Reski R."/>
            <person name="Grigoriev I."/>
            <person name="Quatrano R.S."/>
            <person name="Boore J.L."/>
        </authorList>
    </citation>
    <scope>NUCLEOTIDE SEQUENCE [LARGE SCALE GENOMIC DNA]</scope>
    <source>
        <strain evidence="2 3">cv. Gransden 2004</strain>
    </source>
</reference>
<dbReference type="AlphaFoldDB" id="A0A2K1IDK0"/>
<evidence type="ECO:0000313" key="1">
    <source>
        <dbReference type="EMBL" id="PNR27350.1"/>
    </source>
</evidence>
<dbReference type="EnsemblPlants" id="Pp3c25_2550V3.2">
    <property type="protein sequence ID" value="PAC:32980343.CDS.1"/>
    <property type="gene ID" value="Pp3c25_2550"/>
</dbReference>
<reference evidence="1 3" key="2">
    <citation type="journal article" date="2018" name="Plant J.">
        <title>The Physcomitrella patens chromosome-scale assembly reveals moss genome structure and evolution.</title>
        <authorList>
            <person name="Lang D."/>
            <person name="Ullrich K.K."/>
            <person name="Murat F."/>
            <person name="Fuchs J."/>
            <person name="Jenkins J."/>
            <person name="Haas F.B."/>
            <person name="Piednoel M."/>
            <person name="Gundlach H."/>
            <person name="Van Bel M."/>
            <person name="Meyberg R."/>
            <person name="Vives C."/>
            <person name="Morata J."/>
            <person name="Symeonidi A."/>
            <person name="Hiss M."/>
            <person name="Muchero W."/>
            <person name="Kamisugi Y."/>
            <person name="Saleh O."/>
            <person name="Blanc G."/>
            <person name="Decker E.L."/>
            <person name="van Gessel N."/>
            <person name="Grimwood J."/>
            <person name="Hayes R.D."/>
            <person name="Graham S.W."/>
            <person name="Gunter L.E."/>
            <person name="McDaniel S.F."/>
            <person name="Hoernstein S.N.W."/>
            <person name="Larsson A."/>
            <person name="Li F.W."/>
            <person name="Perroud P.F."/>
            <person name="Phillips J."/>
            <person name="Ranjan P."/>
            <person name="Rokshar D.S."/>
            <person name="Rothfels C.J."/>
            <person name="Schneider L."/>
            <person name="Shu S."/>
            <person name="Stevenson D.W."/>
            <person name="Thummler F."/>
            <person name="Tillich M."/>
            <person name="Villarreal Aguilar J.C."/>
            <person name="Widiez T."/>
            <person name="Wong G.K."/>
            <person name="Wymore A."/>
            <person name="Zhang Y."/>
            <person name="Zimmer A.D."/>
            <person name="Quatrano R.S."/>
            <person name="Mayer K.F.X."/>
            <person name="Goodstein D."/>
            <person name="Casacuberta J.M."/>
            <person name="Vandepoele K."/>
            <person name="Reski R."/>
            <person name="Cuming A.C."/>
            <person name="Tuskan G.A."/>
            <person name="Maumus F."/>
            <person name="Salse J."/>
            <person name="Schmutz J."/>
            <person name="Rensing S.A."/>
        </authorList>
    </citation>
    <scope>NUCLEOTIDE SEQUENCE [LARGE SCALE GENOMIC DNA]</scope>
    <source>
        <strain evidence="2 3">cv. Gransden 2004</strain>
    </source>
</reference>
<dbReference type="InParanoid" id="A0A2K1IDK0"/>
<protein>
    <submittedName>
        <fullName evidence="1 2">Uncharacterized protein</fullName>
    </submittedName>
</protein>
<dbReference type="Proteomes" id="UP000006727">
    <property type="component" value="Chromosome 25"/>
</dbReference>
<name>A0A2K1IDK0_PHYPA</name>
<keyword evidence="3" id="KW-1185">Reference proteome</keyword>
<sequence length="116" mass="13165">MCDICLFIYYIQHKSDVLKKYKELSTLVPQATRIRIQQLLSDRVGGEAVQAVAYFLNMCVCKQRSKCFTQISHLLSKTGSPSVSHVAAEKQTLTSYPHLDLSLLPQHTIRQNDPTK</sequence>
<dbReference type="PaxDb" id="3218-PP1S233_30V6.1"/>
<gene>
    <name evidence="1" type="ORF">PHYPA_029502</name>
</gene>
<evidence type="ECO:0000313" key="2">
    <source>
        <dbReference type="EnsemblPlants" id="PAC:32980342.CDS.1"/>
    </source>
</evidence>
<evidence type="ECO:0000313" key="3">
    <source>
        <dbReference type="Proteomes" id="UP000006727"/>
    </source>
</evidence>
<dbReference type="Gramene" id="Pp3c25_2550V3.1">
    <property type="protein sequence ID" value="PAC:32980342.CDS.1"/>
    <property type="gene ID" value="Pp3c25_2550"/>
</dbReference>